<dbReference type="Proteomes" id="UP000887013">
    <property type="component" value="Unassembled WGS sequence"/>
</dbReference>
<comment type="caution">
    <text evidence="1">The sequence shown here is derived from an EMBL/GenBank/DDBJ whole genome shotgun (WGS) entry which is preliminary data.</text>
</comment>
<sequence length="86" mass="9859">MSSVFLRWVSLFRIHYTPLWSPRVNSIIEAYDTALASFESDWKTLTLTLGEESFSNPLSHTIPTEIKSSRRPTKSRTRVFAWGGPV</sequence>
<reference evidence="1" key="1">
    <citation type="submission" date="2020-08" db="EMBL/GenBank/DDBJ databases">
        <title>Multicomponent nature underlies the extraordinary mechanical properties of spider dragline silk.</title>
        <authorList>
            <person name="Kono N."/>
            <person name="Nakamura H."/>
            <person name="Mori M."/>
            <person name="Yoshida Y."/>
            <person name="Ohtoshi R."/>
            <person name="Malay A.D."/>
            <person name="Moran D.A.P."/>
            <person name="Tomita M."/>
            <person name="Numata K."/>
            <person name="Arakawa K."/>
        </authorList>
    </citation>
    <scope>NUCLEOTIDE SEQUENCE</scope>
</reference>
<gene>
    <name evidence="1" type="ORF">NPIL_180821</name>
</gene>
<name>A0A8X6TBS8_NEPPI</name>
<proteinExistence type="predicted"/>
<evidence type="ECO:0000313" key="2">
    <source>
        <dbReference type="Proteomes" id="UP000887013"/>
    </source>
</evidence>
<dbReference type="AlphaFoldDB" id="A0A8X6TBS8"/>
<evidence type="ECO:0000313" key="1">
    <source>
        <dbReference type="EMBL" id="GFS91420.1"/>
    </source>
</evidence>
<keyword evidence="2" id="KW-1185">Reference proteome</keyword>
<accession>A0A8X6TBS8</accession>
<protein>
    <submittedName>
        <fullName evidence="1">Uncharacterized protein</fullName>
    </submittedName>
</protein>
<organism evidence="1 2">
    <name type="scientific">Nephila pilipes</name>
    <name type="common">Giant wood spider</name>
    <name type="synonym">Nephila maculata</name>
    <dbReference type="NCBI Taxonomy" id="299642"/>
    <lineage>
        <taxon>Eukaryota</taxon>
        <taxon>Metazoa</taxon>
        <taxon>Ecdysozoa</taxon>
        <taxon>Arthropoda</taxon>
        <taxon>Chelicerata</taxon>
        <taxon>Arachnida</taxon>
        <taxon>Araneae</taxon>
        <taxon>Araneomorphae</taxon>
        <taxon>Entelegynae</taxon>
        <taxon>Araneoidea</taxon>
        <taxon>Nephilidae</taxon>
        <taxon>Nephila</taxon>
    </lineage>
</organism>
<dbReference type="EMBL" id="BMAW01004887">
    <property type="protein sequence ID" value="GFS91420.1"/>
    <property type="molecule type" value="Genomic_DNA"/>
</dbReference>